<keyword evidence="2" id="KW-1185">Reference proteome</keyword>
<dbReference type="eggNOG" id="KOG1279">
    <property type="taxonomic scope" value="Eukaryota"/>
</dbReference>
<reference evidence="3" key="1">
    <citation type="submission" date="2016-11" db="UniProtKB">
        <authorList>
            <consortium name="WormBaseParasite"/>
        </authorList>
    </citation>
    <scope>IDENTIFICATION</scope>
</reference>
<organism evidence="2 3">
    <name type="scientific">Caenorhabditis tropicalis</name>
    <dbReference type="NCBI Taxonomy" id="1561998"/>
    <lineage>
        <taxon>Eukaryota</taxon>
        <taxon>Metazoa</taxon>
        <taxon>Ecdysozoa</taxon>
        <taxon>Nematoda</taxon>
        <taxon>Chromadorea</taxon>
        <taxon>Rhabditida</taxon>
        <taxon>Rhabditina</taxon>
        <taxon>Rhabditomorpha</taxon>
        <taxon>Rhabditoidea</taxon>
        <taxon>Rhabditidae</taxon>
        <taxon>Peloderinae</taxon>
        <taxon>Caenorhabditis</taxon>
    </lineage>
</organism>
<dbReference type="WBParaSite" id="Csp11.Scaffold629.g14717.t1">
    <property type="protein sequence ID" value="Csp11.Scaffold629.g14717.t1"/>
    <property type="gene ID" value="Csp11.Scaffold629.g14717"/>
</dbReference>
<name>A0A1I7U4B6_9PELO</name>
<dbReference type="AlphaFoldDB" id="A0A1I7U4B6"/>
<dbReference type="Proteomes" id="UP000095282">
    <property type="component" value="Unplaced"/>
</dbReference>
<evidence type="ECO:0000313" key="3">
    <source>
        <dbReference type="WBParaSite" id="Csp11.Scaffold629.g14717.t1"/>
    </source>
</evidence>
<protein>
    <submittedName>
        <fullName evidence="3">SWIRM-assoc_2 domain-containing protein</fullName>
    </submittedName>
</protein>
<accession>A0A1I7U4B6</accession>
<feature type="region of interest" description="Disordered" evidence="1">
    <location>
        <begin position="13"/>
        <end position="43"/>
    </location>
</feature>
<evidence type="ECO:0000313" key="2">
    <source>
        <dbReference type="Proteomes" id="UP000095282"/>
    </source>
</evidence>
<sequence>MALKKINIGKEKDAEFSAPKGQKLTDLDEEGVQTADKPQHSEGNVIEQTHYIVVPSYAAWFDYNAIHQIESARCPSSSMGTTRARRRMCMILVELAKKNLKKPP</sequence>
<proteinExistence type="predicted"/>
<dbReference type="STRING" id="1561998.A0A1I7U4B6"/>
<evidence type="ECO:0000256" key="1">
    <source>
        <dbReference type="SAM" id="MobiDB-lite"/>
    </source>
</evidence>